<dbReference type="NCBIfam" id="TIGR00756">
    <property type="entry name" value="PPR"/>
    <property type="match status" value="8"/>
</dbReference>
<feature type="repeat" description="PPR" evidence="3">
    <location>
        <begin position="167"/>
        <end position="201"/>
    </location>
</feature>
<comment type="similarity">
    <text evidence="1">Belongs to the PPR family. P subfamily.</text>
</comment>
<accession>A0A8T3BLF8</accession>
<dbReference type="Proteomes" id="UP000829196">
    <property type="component" value="Unassembled WGS sequence"/>
</dbReference>
<gene>
    <name evidence="4" type="ORF">KFK09_012662</name>
</gene>
<dbReference type="Pfam" id="PF13812">
    <property type="entry name" value="PPR_3"/>
    <property type="match status" value="1"/>
</dbReference>
<dbReference type="Pfam" id="PF01535">
    <property type="entry name" value="PPR"/>
    <property type="match status" value="3"/>
</dbReference>
<dbReference type="Pfam" id="PF13041">
    <property type="entry name" value="PPR_2"/>
    <property type="match status" value="2"/>
</dbReference>
<evidence type="ECO:0000256" key="3">
    <source>
        <dbReference type="PROSITE-ProRule" id="PRU00708"/>
    </source>
</evidence>
<feature type="repeat" description="PPR" evidence="3">
    <location>
        <begin position="342"/>
        <end position="376"/>
    </location>
</feature>
<name>A0A8T3BLF8_DENNO</name>
<dbReference type="InterPro" id="IPR002885">
    <property type="entry name" value="PPR_rpt"/>
</dbReference>
<dbReference type="OrthoDB" id="185373at2759"/>
<feature type="repeat" description="PPR" evidence="3">
    <location>
        <begin position="272"/>
        <end position="306"/>
    </location>
</feature>
<evidence type="ECO:0000313" key="4">
    <source>
        <dbReference type="EMBL" id="KAI0512028.1"/>
    </source>
</evidence>
<feature type="repeat" description="PPR" evidence="3">
    <location>
        <begin position="202"/>
        <end position="236"/>
    </location>
</feature>
<organism evidence="4 5">
    <name type="scientific">Dendrobium nobile</name>
    <name type="common">Orchid</name>
    <dbReference type="NCBI Taxonomy" id="94219"/>
    <lineage>
        <taxon>Eukaryota</taxon>
        <taxon>Viridiplantae</taxon>
        <taxon>Streptophyta</taxon>
        <taxon>Embryophyta</taxon>
        <taxon>Tracheophyta</taxon>
        <taxon>Spermatophyta</taxon>
        <taxon>Magnoliopsida</taxon>
        <taxon>Liliopsida</taxon>
        <taxon>Asparagales</taxon>
        <taxon>Orchidaceae</taxon>
        <taxon>Epidendroideae</taxon>
        <taxon>Malaxideae</taxon>
        <taxon>Dendrobiinae</taxon>
        <taxon>Dendrobium</taxon>
    </lineage>
</organism>
<keyword evidence="5" id="KW-1185">Reference proteome</keyword>
<protein>
    <recommendedName>
        <fullName evidence="6">Pentatricopeptide repeat-containing protein</fullName>
    </recommendedName>
</protein>
<evidence type="ECO:0008006" key="6">
    <source>
        <dbReference type="Google" id="ProtNLM"/>
    </source>
</evidence>
<evidence type="ECO:0000256" key="2">
    <source>
        <dbReference type="ARBA" id="ARBA00022737"/>
    </source>
</evidence>
<evidence type="ECO:0000256" key="1">
    <source>
        <dbReference type="ARBA" id="ARBA00007626"/>
    </source>
</evidence>
<reference evidence="4" key="1">
    <citation type="journal article" date="2022" name="Front. Genet.">
        <title>Chromosome-Scale Assembly of the Dendrobium nobile Genome Provides Insights Into the Molecular Mechanism of the Biosynthesis of the Medicinal Active Ingredient of Dendrobium.</title>
        <authorList>
            <person name="Xu Q."/>
            <person name="Niu S.-C."/>
            <person name="Li K.-L."/>
            <person name="Zheng P.-J."/>
            <person name="Zhang X.-J."/>
            <person name="Jia Y."/>
            <person name="Liu Y."/>
            <person name="Niu Y.-X."/>
            <person name="Yu L.-H."/>
            <person name="Chen D.-F."/>
            <person name="Zhang G.-Q."/>
        </authorList>
    </citation>
    <scope>NUCLEOTIDE SEQUENCE</scope>
    <source>
        <tissue evidence="4">Leaf</tissue>
    </source>
</reference>
<dbReference type="PROSITE" id="PS51375">
    <property type="entry name" value="PPR"/>
    <property type="match status" value="7"/>
</dbReference>
<comment type="caution">
    <text evidence="4">The sequence shown here is derived from an EMBL/GenBank/DDBJ whole genome shotgun (WGS) entry which is preliminary data.</text>
</comment>
<dbReference type="PANTHER" id="PTHR47941">
    <property type="entry name" value="PENTATRICOPEPTIDE REPEAT-CONTAINING PROTEIN 3, MITOCHONDRIAL"/>
    <property type="match status" value="1"/>
</dbReference>
<feature type="repeat" description="PPR" evidence="3">
    <location>
        <begin position="307"/>
        <end position="341"/>
    </location>
</feature>
<dbReference type="SMR" id="A0A8T3BLF8"/>
<dbReference type="InterPro" id="IPR011990">
    <property type="entry name" value="TPR-like_helical_dom_sf"/>
</dbReference>
<feature type="repeat" description="PPR" evidence="3">
    <location>
        <begin position="237"/>
        <end position="271"/>
    </location>
</feature>
<keyword evidence="2" id="KW-0677">Repeat</keyword>
<dbReference type="Pfam" id="PF12854">
    <property type="entry name" value="PPR_1"/>
    <property type="match status" value="1"/>
</dbReference>
<sequence>MRLRSCKSARFPYKGKWQESFSELLAMENFKRKVSELQDRTTNVFSILLNCFQKYEINPSPSAYSFVIKYVSHRCLFSQIPAILDHLEQEKTLEVPEKIFLDLIQVYGKANKLQDAINIFYRIPKFRCTPSVHSLNSLLSLLCKKKESLLLVQDVLMKTPEMKIRFEASTFHILIRALCRNGKVGSALELLKTMQLEEYNPEAKIYSMVLSSLCRHGGVTEVLSFLEDMKTAGHLPTAMEYNSVIDVLVKEGKVNHAHSLLEELKSEGRRPHVLSYNSVLHGFCLANDFQNVEELFDEMLVMGLLPNIFTFNIYISSLSQQGKFERAYRMISCMDKIGCKPDTQTFNILLAGYTKAGEKEKIRGVKKEMVEKRIQWNSNTYSILIEGLLHNCETLEAYRLFKEMLGNGFVPQPSTCNALVCSLCEMGKHTEALRVLEVMSKPISPDAVVWEALLYQFMLDFRRKPFDFEGIIGILNLLSAIF</sequence>
<proteinExistence type="inferred from homology"/>
<dbReference type="Gene3D" id="1.25.40.10">
    <property type="entry name" value="Tetratricopeptide repeat domain"/>
    <property type="match status" value="4"/>
</dbReference>
<dbReference type="EMBL" id="JAGYWB010000009">
    <property type="protein sequence ID" value="KAI0512028.1"/>
    <property type="molecule type" value="Genomic_DNA"/>
</dbReference>
<feature type="repeat" description="PPR" evidence="3">
    <location>
        <begin position="377"/>
        <end position="411"/>
    </location>
</feature>
<dbReference type="AlphaFoldDB" id="A0A8T3BLF8"/>
<evidence type="ECO:0000313" key="5">
    <source>
        <dbReference type="Proteomes" id="UP000829196"/>
    </source>
</evidence>